<evidence type="ECO:0000256" key="7">
    <source>
        <dbReference type="ARBA" id="ARBA00023136"/>
    </source>
</evidence>
<dbReference type="GO" id="GO:0055085">
    <property type="term" value="P:transmembrane transport"/>
    <property type="evidence" value="ECO:0007669"/>
    <property type="project" value="InterPro"/>
</dbReference>
<protein>
    <submittedName>
        <fullName evidence="9">Transporter</fullName>
    </submittedName>
</protein>
<evidence type="ECO:0000256" key="1">
    <source>
        <dbReference type="ARBA" id="ARBA00004651"/>
    </source>
</evidence>
<evidence type="ECO:0000256" key="8">
    <source>
        <dbReference type="SAM" id="Phobius"/>
    </source>
</evidence>
<evidence type="ECO:0000256" key="3">
    <source>
        <dbReference type="ARBA" id="ARBA00022448"/>
    </source>
</evidence>
<evidence type="ECO:0000256" key="4">
    <source>
        <dbReference type="ARBA" id="ARBA00022475"/>
    </source>
</evidence>
<dbReference type="GO" id="GO:0005886">
    <property type="term" value="C:plasma membrane"/>
    <property type="evidence" value="ECO:0007669"/>
    <property type="project" value="UniProtKB-SubCell"/>
</dbReference>
<keyword evidence="4" id="KW-1003">Cell membrane</keyword>
<keyword evidence="3" id="KW-0813">Transport</keyword>
<evidence type="ECO:0000256" key="2">
    <source>
        <dbReference type="ARBA" id="ARBA00010145"/>
    </source>
</evidence>
<feature type="transmembrane region" description="Helical" evidence="8">
    <location>
        <begin position="95"/>
        <end position="114"/>
    </location>
</feature>
<keyword evidence="5 8" id="KW-0812">Transmembrane</keyword>
<feature type="transmembrane region" description="Helical" evidence="8">
    <location>
        <begin position="191"/>
        <end position="211"/>
    </location>
</feature>
<dbReference type="PANTHER" id="PTHR36838:SF3">
    <property type="entry name" value="TRANSPORTER AUXIN EFFLUX CARRIER EC FAMILY"/>
    <property type="match status" value="1"/>
</dbReference>
<feature type="transmembrane region" description="Helical" evidence="8">
    <location>
        <begin position="34"/>
        <end position="52"/>
    </location>
</feature>
<evidence type="ECO:0000313" key="10">
    <source>
        <dbReference type="Proteomes" id="UP000243488"/>
    </source>
</evidence>
<feature type="transmembrane region" description="Helical" evidence="8">
    <location>
        <begin position="64"/>
        <end position="83"/>
    </location>
</feature>
<reference evidence="9 10" key="1">
    <citation type="submission" date="2017-03" db="EMBL/GenBank/DDBJ databases">
        <title>Complete genome sequence of the novel DNRA strain Pseudomonas sp. S-6-2 isolated from Chinese polluted river sediment. Journal of Biotechnology.</title>
        <authorList>
            <person name="Li J."/>
            <person name="Xiang F."/>
            <person name="Wang L."/>
            <person name="Xi L."/>
            <person name="Liu J."/>
        </authorList>
    </citation>
    <scope>NUCLEOTIDE SEQUENCE [LARGE SCALE GENOMIC DNA]</scope>
    <source>
        <strain evidence="9 10">S-6-2</strain>
    </source>
</reference>
<feature type="transmembrane region" description="Helical" evidence="8">
    <location>
        <begin position="249"/>
        <end position="268"/>
    </location>
</feature>
<accession>A0A1V0B7G4</accession>
<proteinExistence type="inferred from homology"/>
<feature type="transmembrane region" description="Helical" evidence="8">
    <location>
        <begin position="6"/>
        <end position="22"/>
    </location>
</feature>
<comment type="subcellular location">
    <subcellularLocation>
        <location evidence="1">Cell membrane</location>
        <topology evidence="1">Multi-pass membrane protein</topology>
    </subcellularLocation>
</comment>
<dbReference type="EMBL" id="CP020100">
    <property type="protein sequence ID" value="AQZ95840.1"/>
    <property type="molecule type" value="Genomic_DNA"/>
</dbReference>
<dbReference type="InterPro" id="IPR038770">
    <property type="entry name" value="Na+/solute_symporter_sf"/>
</dbReference>
<dbReference type="InterPro" id="IPR004776">
    <property type="entry name" value="Mem_transp_PIN-like"/>
</dbReference>
<dbReference type="Gene3D" id="1.20.1530.20">
    <property type="match status" value="1"/>
</dbReference>
<feature type="transmembrane region" description="Helical" evidence="8">
    <location>
        <begin position="223"/>
        <end position="243"/>
    </location>
</feature>
<organism evidence="9 10">
    <name type="scientific">Halopseudomonas phragmitis</name>
    <dbReference type="NCBI Taxonomy" id="1931241"/>
    <lineage>
        <taxon>Bacteria</taxon>
        <taxon>Pseudomonadati</taxon>
        <taxon>Pseudomonadota</taxon>
        <taxon>Gammaproteobacteria</taxon>
        <taxon>Pseudomonadales</taxon>
        <taxon>Pseudomonadaceae</taxon>
        <taxon>Halopseudomonas</taxon>
    </lineage>
</organism>
<evidence type="ECO:0000256" key="5">
    <source>
        <dbReference type="ARBA" id="ARBA00022692"/>
    </source>
</evidence>
<feature type="transmembrane region" description="Helical" evidence="8">
    <location>
        <begin position="120"/>
        <end position="143"/>
    </location>
</feature>
<sequence length="299" mass="32198">MSVVDALIPIFALIAIGYLLGWRRWLPTEAGTALAAITFKLFMPVLLFAGLARADLSEGLSPMLLVAYFVPALLVFILINVVAHRSQGRPTSMGLAASYSNNVLVGIPLVSLLLGTDKLVYLFAVLVFHSLILFTLQSLYIALFSGQGERLSWRQTLSSLTNPIIVGLLLGATLNLSGLALPAAVWRTVDWLAAASLPCALLVLGMSLAHYRLYLSRAMLSLTLAKLLAFPLLVMGFTSLLPLNPEARTVLVLMAACPTGVNVLAYAMGQEDNRIISSVIFLSTLLAAFSMPLWLLLLS</sequence>
<keyword evidence="7 8" id="KW-0472">Membrane</keyword>
<dbReference type="PANTHER" id="PTHR36838">
    <property type="entry name" value="AUXIN EFFLUX CARRIER FAMILY PROTEIN"/>
    <property type="match status" value="1"/>
</dbReference>
<name>A0A1V0B7G4_9GAMM</name>
<dbReference type="Proteomes" id="UP000243488">
    <property type="component" value="Chromosome"/>
</dbReference>
<gene>
    <name evidence="9" type="ORF">BVH74_14235</name>
</gene>
<keyword evidence="10" id="KW-1185">Reference proteome</keyword>
<feature type="transmembrane region" description="Helical" evidence="8">
    <location>
        <begin position="164"/>
        <end position="185"/>
    </location>
</feature>
<dbReference type="KEGG" id="ppha:BVH74_14235"/>
<dbReference type="AlphaFoldDB" id="A0A1V0B7G4"/>
<feature type="transmembrane region" description="Helical" evidence="8">
    <location>
        <begin position="275"/>
        <end position="297"/>
    </location>
</feature>
<comment type="similarity">
    <text evidence="2">Belongs to the auxin efflux carrier (TC 2.A.69) family.</text>
</comment>
<dbReference type="RefSeq" id="WP_080050734.1">
    <property type="nucleotide sequence ID" value="NZ_CP020100.1"/>
</dbReference>
<evidence type="ECO:0000256" key="6">
    <source>
        <dbReference type="ARBA" id="ARBA00022989"/>
    </source>
</evidence>
<dbReference type="STRING" id="1931241.BVH74_14235"/>
<dbReference type="Pfam" id="PF03547">
    <property type="entry name" value="Mem_trans"/>
    <property type="match status" value="1"/>
</dbReference>
<keyword evidence="6 8" id="KW-1133">Transmembrane helix</keyword>
<evidence type="ECO:0000313" key="9">
    <source>
        <dbReference type="EMBL" id="AQZ95840.1"/>
    </source>
</evidence>